<dbReference type="Pfam" id="PF00550">
    <property type="entry name" value="PP-binding"/>
    <property type="match status" value="1"/>
</dbReference>
<dbReference type="InterPro" id="IPR001227">
    <property type="entry name" value="Ac_transferase_dom_sf"/>
</dbReference>
<sequence length="2124" mass="223785">MSDLRDLESRILGMSKERLALLALELRDRLDAVSDEPAGDPREPVAVVGMACRFPGSADTVESYWRDLLDGVDAVGEIPPDRWDVDAWYDPDPDAPGRIATRWAGTLRDIARFDADLFSISPREARAMDPQQRLLLEQTWRAFEDAGLDPTAFDGDPVGVFVGMCNNDYLSRLLAEGTDRIDAYLSSGNAYSVAAGRISFTFGFQGPAFTVDTACSSSLVAIHQAVRSVRSGESSLAVAAGVNVLSSPETAVALSRARMMAPDGRCKAFDESGDGFVRSEGCGVLLLKRLSDARRDGDRIHAVIRGSAVGQDGRTSGLTVPNGPAQEAVIRAALDDAGLTPDDIGLVESHGTGTSLGDPIEIGALGRVFGTGRDRPLRVGAVKTNLGHLESAAGVAGVIKAVLAVREGVVPGNLHFHTPSSRIDWESAPVEIPTAASAWEGEGPRRAGVSSFGFSGTNAHVVVEQPPEAEEQPPESDRSAARPTAPDADGPELLVVSAHDRAALTTLERAWIEALEQRPEHFRDLCHTARVGRPALPWRRAVVLQSGAGARAAFAGDLEAAVVHGGATRAGRAPALVFAFTGQGAQHRGMGRDLYRHFPVFREALDHCAAILEPHLPAPLVDTLFDEQGTADLMGPGWAQPLVVSYEWALYRLWSSLGVEPAAVIGHSLGEFVAATVAGVLTLEEMLPLVAARGRLLESLPPDGRMAAVFAEESVVRSVIRRQGGEVGIAAVNGPLDVVVSGRAGDVDEVIAACAGLGVEARALKLDRGFHSPAVEPILDALEEAASRVRHRTPELPIAWNVSGELLEEAPSTSYWREHALRTVRFADGVEALASLGPAAVLEVGPHPVLIPSIQQAWDSEAPRVPSQHRQRPQVATFMEACAELFTAGVPLDWSAWPTEARRTRAPMHPLGGERYWVTAAAEQRASVRAGELPGSRLPASVPIYESLVTRDAPREVAEHRVAGVATVSGPVLVEAIRAAAVAEGWPAAVVRDLELVAPAVVPESGLRLQVTLDTSAGGAVGARVHGRAVDGAGEWRHHATARVEGGEPSAPPEDSPGGASIRVPVADHAERIREMGFELSDALMPWGDVQVRVAADGSARADAPIAAEPGSTSALGRAVVLDAALQVLGAALGAARAIEPRVFAGAARVAVGGDPARAVRCHARITPGEPTVGDVWLLDDTGAALASIEGVRMPRTSAPGTASLVRRHALDWVPVEVAERGVSPGGPARAARAVTDAWEAIQDASRLEAYRTALPELTRRVRAHIARAFEELGIHGSASLPEGLDARLPLLRRFADLLERESPDTPAEPIPEEVEPVAELVDRCGEALAPILRGDIDPLAVLFPDGAAETTRTIYRDTPFGRAFNAALGVAVEVLASSARRPDPLRVLEVGAGSGATTEVMLDALGGVQSELMVSDLSPTLVTDLVERLADRTAIEGRVIDIEQDLGRQGVTPSSRDLVVAANVVHATADLHATLRLLAASLRPGGALVLLEGVRSEPWVDMTFGLTDGWWRFSDTERRPDHPLPQVSVWKTALESAGLTEVRAVPAGGGGVGQVVIVARRPDEAVAAAGALEVRSGRMEPLLDAFRATASDEAADPLWVVTRGAIAVRDGEMGDPGAALAWGLARVFALEHPGRWGGIVDVPAEAPSPVVAEALRAAQSAPGDDDQFAWRDGRLFVPRLQPGTPATGGALGRPFDGGTVVVTGGLGAVGSHLARRLVDGGAARLVLVGRTAAGPFGAGDPRGPRLAALQQLGVPVEARSVDVTDVGAVRALFDELRSSGPPLRGIVHAAAVFDDRPLLELDVESLRRVVAPKLSGARNLAAALGPDDALGAFVLFSSTTGLIGVSGMAAYAAANQSLDALATELRARGLPALSVAWGLWATMDGVSDRQLEGYRSVGLRPMELEQALDAFDASLGGDRSVTVVADVDWRLLRSVYEARRPRPLLSQLGNEEPDETPEPSVEAVADDGTALADMDAEERLVFLVAAVSDEVRRVLRRPESAAVDPERGFFEMGMDSLMSIELRTRLQRRLELDLPSTLTFNHPTVEAVAHFVSSRIDRARAAAASSGGDAPTAATAAPEAPRAAAPESPGPSAPIDESASEEELVDMLEARLSRLGSRQGGRS</sequence>
<evidence type="ECO:0000259" key="8">
    <source>
        <dbReference type="PROSITE" id="PS52004"/>
    </source>
</evidence>
<feature type="region of interest" description="Disordered" evidence="6">
    <location>
        <begin position="2063"/>
        <end position="2104"/>
    </location>
</feature>
<feature type="domain" description="PKS/mFAS DH" evidence="9">
    <location>
        <begin position="909"/>
        <end position="1203"/>
    </location>
</feature>
<dbReference type="InterPro" id="IPR016039">
    <property type="entry name" value="Thiolase-like"/>
</dbReference>
<dbReference type="Pfam" id="PF00698">
    <property type="entry name" value="Acyl_transf_1"/>
    <property type="match status" value="1"/>
</dbReference>
<dbReference type="InterPro" id="IPR050091">
    <property type="entry name" value="PKS_NRPS_Biosynth_Enz"/>
</dbReference>
<gene>
    <name evidence="10" type="ORF">WI372_10930</name>
</gene>
<feature type="domain" description="Ketosynthase family 3 (KS3)" evidence="8">
    <location>
        <begin position="42"/>
        <end position="465"/>
    </location>
</feature>
<dbReference type="Gene3D" id="3.10.129.110">
    <property type="entry name" value="Polyketide synthase dehydratase"/>
    <property type="match status" value="1"/>
</dbReference>
<dbReference type="InterPro" id="IPR049552">
    <property type="entry name" value="PKS_DH_N"/>
</dbReference>
<accession>A0ABU9E9S8</accession>
<dbReference type="InterPro" id="IPR014030">
    <property type="entry name" value="Ketoacyl_synth_N"/>
</dbReference>
<dbReference type="PANTHER" id="PTHR43775">
    <property type="entry name" value="FATTY ACID SYNTHASE"/>
    <property type="match status" value="1"/>
</dbReference>
<dbReference type="EMBL" id="JBBHLI010000005">
    <property type="protein sequence ID" value="MEK9501492.1"/>
    <property type="molecule type" value="Genomic_DNA"/>
</dbReference>
<feature type="domain" description="Carrier" evidence="7">
    <location>
        <begin position="1979"/>
        <end position="2057"/>
    </location>
</feature>
<dbReference type="Gene3D" id="3.40.47.10">
    <property type="match status" value="1"/>
</dbReference>
<dbReference type="InterPro" id="IPR020806">
    <property type="entry name" value="PKS_PP-bd"/>
</dbReference>
<dbReference type="SUPFAM" id="SSF47336">
    <property type="entry name" value="ACP-like"/>
    <property type="match status" value="1"/>
</dbReference>
<dbReference type="InterPro" id="IPR057326">
    <property type="entry name" value="KR_dom"/>
</dbReference>
<dbReference type="PROSITE" id="PS52019">
    <property type="entry name" value="PKS_MFAS_DH"/>
    <property type="match status" value="1"/>
</dbReference>
<dbReference type="InterPro" id="IPR036291">
    <property type="entry name" value="NAD(P)-bd_dom_sf"/>
</dbReference>
<dbReference type="Pfam" id="PF08242">
    <property type="entry name" value="Methyltransf_12"/>
    <property type="match status" value="1"/>
</dbReference>
<dbReference type="SMART" id="SM00823">
    <property type="entry name" value="PKS_PP"/>
    <property type="match status" value="1"/>
</dbReference>
<dbReference type="Gene3D" id="3.40.50.150">
    <property type="entry name" value="Vaccinia Virus protein VP39"/>
    <property type="match status" value="1"/>
</dbReference>
<dbReference type="InterPro" id="IPR049551">
    <property type="entry name" value="PKS_DH_C"/>
</dbReference>
<evidence type="ECO:0000256" key="6">
    <source>
        <dbReference type="SAM" id="MobiDB-lite"/>
    </source>
</evidence>
<dbReference type="InterPro" id="IPR014043">
    <property type="entry name" value="Acyl_transferase_dom"/>
</dbReference>
<dbReference type="Pfam" id="PF08659">
    <property type="entry name" value="KR"/>
    <property type="match status" value="1"/>
</dbReference>
<dbReference type="InterPro" id="IPR013217">
    <property type="entry name" value="Methyltransf_12"/>
</dbReference>
<dbReference type="SUPFAM" id="SSF53335">
    <property type="entry name" value="S-adenosyl-L-methionine-dependent methyltransferases"/>
    <property type="match status" value="1"/>
</dbReference>
<dbReference type="SUPFAM" id="SSF55048">
    <property type="entry name" value="Probable ACP-binding domain of malonyl-CoA ACP transacylase"/>
    <property type="match status" value="1"/>
</dbReference>
<dbReference type="RefSeq" id="WP_405286976.1">
    <property type="nucleotide sequence ID" value="NZ_JBBHLI010000005.1"/>
</dbReference>
<organism evidence="10 11">
    <name type="scientific">Gaopeijia maritima</name>
    <dbReference type="NCBI Taxonomy" id="3119007"/>
    <lineage>
        <taxon>Bacteria</taxon>
        <taxon>Pseudomonadati</taxon>
        <taxon>Gemmatimonadota</taxon>
        <taxon>Longimicrobiia</taxon>
        <taxon>Gaopeijiales</taxon>
        <taxon>Gaopeijiaceae</taxon>
        <taxon>Gaopeijia</taxon>
    </lineage>
</organism>
<keyword evidence="4" id="KW-0511">Multifunctional enzyme</keyword>
<dbReference type="SUPFAM" id="SSF51735">
    <property type="entry name" value="NAD(P)-binding Rossmann-fold domains"/>
    <property type="match status" value="2"/>
</dbReference>
<dbReference type="SMART" id="SM01294">
    <property type="entry name" value="PKS_PP_betabranch"/>
    <property type="match status" value="1"/>
</dbReference>
<dbReference type="SMART" id="SM00827">
    <property type="entry name" value="PKS_AT"/>
    <property type="match status" value="1"/>
</dbReference>
<dbReference type="CDD" id="cd08952">
    <property type="entry name" value="KR_1_SDR_x"/>
    <property type="match status" value="1"/>
</dbReference>
<keyword evidence="3" id="KW-0808">Transferase</keyword>
<dbReference type="SMART" id="SM00822">
    <property type="entry name" value="PKS_KR"/>
    <property type="match status" value="1"/>
</dbReference>
<dbReference type="Proteomes" id="UP001484239">
    <property type="component" value="Unassembled WGS sequence"/>
</dbReference>
<feature type="region of interest" description="C-terminal hotdog fold" evidence="5">
    <location>
        <begin position="1061"/>
        <end position="1203"/>
    </location>
</feature>
<dbReference type="InterPro" id="IPR009081">
    <property type="entry name" value="PP-bd_ACP"/>
</dbReference>
<dbReference type="Pfam" id="PF02801">
    <property type="entry name" value="Ketoacyl-synt_C"/>
    <property type="match status" value="1"/>
</dbReference>
<dbReference type="SUPFAM" id="SSF52151">
    <property type="entry name" value="FabD/lysophospholipase-like"/>
    <property type="match status" value="1"/>
</dbReference>
<dbReference type="Gene3D" id="1.10.1200.10">
    <property type="entry name" value="ACP-like"/>
    <property type="match status" value="1"/>
</dbReference>
<dbReference type="InterPro" id="IPR016036">
    <property type="entry name" value="Malonyl_transacylase_ACP-bd"/>
</dbReference>
<dbReference type="PROSITE" id="PS00012">
    <property type="entry name" value="PHOSPHOPANTETHEINE"/>
    <property type="match status" value="1"/>
</dbReference>
<evidence type="ECO:0000259" key="7">
    <source>
        <dbReference type="PROSITE" id="PS50075"/>
    </source>
</evidence>
<dbReference type="Gene3D" id="3.30.70.3290">
    <property type="match status" value="1"/>
</dbReference>
<dbReference type="Gene3D" id="3.40.366.10">
    <property type="entry name" value="Malonyl-Coenzyme A Acyl Carrier Protein, domain 2"/>
    <property type="match status" value="1"/>
</dbReference>
<dbReference type="InterPro" id="IPR032821">
    <property type="entry name" value="PKS_assoc"/>
</dbReference>
<dbReference type="Pfam" id="PF00109">
    <property type="entry name" value="ketoacyl-synt"/>
    <property type="match status" value="1"/>
</dbReference>
<dbReference type="Pfam" id="PF14765">
    <property type="entry name" value="PS-DH"/>
    <property type="match status" value="1"/>
</dbReference>
<protein>
    <submittedName>
        <fullName evidence="10">SDR family NAD(P)-dependent oxidoreductase</fullName>
    </submittedName>
</protein>
<dbReference type="PROSITE" id="PS50075">
    <property type="entry name" value="CARRIER"/>
    <property type="match status" value="1"/>
</dbReference>
<dbReference type="CDD" id="cd02440">
    <property type="entry name" value="AdoMet_MTases"/>
    <property type="match status" value="1"/>
</dbReference>
<evidence type="ECO:0000256" key="2">
    <source>
        <dbReference type="ARBA" id="ARBA00022553"/>
    </source>
</evidence>
<evidence type="ECO:0000256" key="5">
    <source>
        <dbReference type="PROSITE-ProRule" id="PRU01363"/>
    </source>
</evidence>
<dbReference type="PROSITE" id="PS52004">
    <property type="entry name" value="KS3_2"/>
    <property type="match status" value="1"/>
</dbReference>
<dbReference type="InterPro" id="IPR014031">
    <property type="entry name" value="Ketoacyl_synth_C"/>
</dbReference>
<dbReference type="InterPro" id="IPR042104">
    <property type="entry name" value="PKS_dehydratase_sf"/>
</dbReference>
<dbReference type="InterPro" id="IPR029063">
    <property type="entry name" value="SAM-dependent_MTases_sf"/>
</dbReference>
<feature type="compositionally biased region" description="Low complexity" evidence="6">
    <location>
        <begin position="2063"/>
        <end position="2088"/>
    </location>
</feature>
<dbReference type="InterPro" id="IPR016035">
    <property type="entry name" value="Acyl_Trfase/lysoPLipase"/>
</dbReference>
<dbReference type="InterPro" id="IPR018201">
    <property type="entry name" value="Ketoacyl_synth_AS"/>
</dbReference>
<name>A0ABU9E9S8_9BACT</name>
<feature type="active site" description="Proton donor; for dehydratase activity" evidence="5">
    <location>
        <position position="1123"/>
    </location>
</feature>
<dbReference type="SUPFAM" id="SSF53901">
    <property type="entry name" value="Thiolase-like"/>
    <property type="match status" value="1"/>
</dbReference>
<dbReference type="SMART" id="SM00826">
    <property type="entry name" value="PKS_DH"/>
    <property type="match status" value="1"/>
</dbReference>
<keyword evidence="2" id="KW-0597">Phosphoprotein</keyword>
<evidence type="ECO:0000256" key="4">
    <source>
        <dbReference type="ARBA" id="ARBA00023268"/>
    </source>
</evidence>
<dbReference type="InterPro" id="IPR036736">
    <property type="entry name" value="ACP-like_sf"/>
</dbReference>
<feature type="region of interest" description="N-terminal hotdog fold" evidence="5">
    <location>
        <begin position="909"/>
        <end position="1051"/>
    </location>
</feature>
<dbReference type="CDD" id="cd00833">
    <property type="entry name" value="PKS"/>
    <property type="match status" value="1"/>
</dbReference>
<dbReference type="Pfam" id="PF21089">
    <property type="entry name" value="PKS_DH_N"/>
    <property type="match status" value="1"/>
</dbReference>
<evidence type="ECO:0000313" key="10">
    <source>
        <dbReference type="EMBL" id="MEK9501492.1"/>
    </source>
</evidence>
<evidence type="ECO:0000259" key="9">
    <source>
        <dbReference type="PROSITE" id="PS52019"/>
    </source>
</evidence>
<comment type="caution">
    <text evidence="10">The sequence shown here is derived from an EMBL/GenBank/DDBJ whole genome shotgun (WGS) entry which is preliminary data.</text>
</comment>
<dbReference type="PROSITE" id="PS00606">
    <property type="entry name" value="KS3_1"/>
    <property type="match status" value="1"/>
</dbReference>
<evidence type="ECO:0000256" key="3">
    <source>
        <dbReference type="ARBA" id="ARBA00022679"/>
    </source>
</evidence>
<dbReference type="PANTHER" id="PTHR43775:SF51">
    <property type="entry name" value="INACTIVE PHENOLPHTHIOCEROL SYNTHESIS POLYKETIDE SYNTHASE TYPE I PKS1-RELATED"/>
    <property type="match status" value="1"/>
</dbReference>
<feature type="region of interest" description="Disordered" evidence="6">
    <location>
        <begin position="465"/>
        <end position="491"/>
    </location>
</feature>
<dbReference type="InterPro" id="IPR020807">
    <property type="entry name" value="PKS_DH"/>
</dbReference>
<dbReference type="InterPro" id="IPR049900">
    <property type="entry name" value="PKS_mFAS_DH"/>
</dbReference>
<dbReference type="Pfam" id="PF16197">
    <property type="entry name" value="KAsynt_C_assoc"/>
    <property type="match status" value="1"/>
</dbReference>
<dbReference type="InterPro" id="IPR013968">
    <property type="entry name" value="PKS_KR"/>
</dbReference>
<dbReference type="InterPro" id="IPR006162">
    <property type="entry name" value="Ppantetheine_attach_site"/>
</dbReference>
<dbReference type="InterPro" id="IPR020841">
    <property type="entry name" value="PKS_Beta-ketoAc_synthase_dom"/>
</dbReference>
<feature type="region of interest" description="Disordered" evidence="6">
    <location>
        <begin position="1042"/>
        <end position="1062"/>
    </location>
</feature>
<keyword evidence="1" id="KW-0596">Phosphopantetheine</keyword>
<reference evidence="10 11" key="1">
    <citation type="submission" date="2024-02" db="EMBL/GenBank/DDBJ databases">
        <title>A novel Gemmatimonadota bacterium.</title>
        <authorList>
            <person name="Du Z.-J."/>
            <person name="Ye Y.-Q."/>
        </authorList>
    </citation>
    <scope>NUCLEOTIDE SEQUENCE [LARGE SCALE GENOMIC DNA]</scope>
    <source>
        <strain evidence="10 11">DH-20</strain>
    </source>
</reference>
<feature type="active site" description="Proton acceptor; for dehydratase activity" evidence="5">
    <location>
        <position position="960"/>
    </location>
</feature>
<keyword evidence="11" id="KW-1185">Reference proteome</keyword>
<dbReference type="SMART" id="SM00825">
    <property type="entry name" value="PKS_KS"/>
    <property type="match status" value="1"/>
</dbReference>
<proteinExistence type="predicted"/>
<dbReference type="Gene3D" id="3.40.50.720">
    <property type="entry name" value="NAD(P)-binding Rossmann-like Domain"/>
    <property type="match status" value="1"/>
</dbReference>
<evidence type="ECO:0000313" key="11">
    <source>
        <dbReference type="Proteomes" id="UP001484239"/>
    </source>
</evidence>
<evidence type="ECO:0000256" key="1">
    <source>
        <dbReference type="ARBA" id="ARBA00022450"/>
    </source>
</evidence>